<evidence type="ECO:0000256" key="1">
    <source>
        <dbReference type="SAM" id="MobiDB-lite"/>
    </source>
</evidence>
<organism evidence="2">
    <name type="scientific">Bactrocera latifrons</name>
    <name type="common">Malaysian fruit fly</name>
    <name type="synonym">Chaetodacus latifrons</name>
    <dbReference type="NCBI Taxonomy" id="174628"/>
    <lineage>
        <taxon>Eukaryota</taxon>
        <taxon>Metazoa</taxon>
        <taxon>Ecdysozoa</taxon>
        <taxon>Arthropoda</taxon>
        <taxon>Hexapoda</taxon>
        <taxon>Insecta</taxon>
        <taxon>Pterygota</taxon>
        <taxon>Neoptera</taxon>
        <taxon>Endopterygota</taxon>
        <taxon>Diptera</taxon>
        <taxon>Brachycera</taxon>
        <taxon>Muscomorpha</taxon>
        <taxon>Tephritoidea</taxon>
        <taxon>Tephritidae</taxon>
        <taxon>Bactrocera</taxon>
        <taxon>Bactrocera</taxon>
    </lineage>
</organism>
<proteinExistence type="predicted"/>
<accession>A0A0K8UEI3</accession>
<gene>
    <name evidence="2" type="ORF">c0_g1_i1</name>
</gene>
<feature type="region of interest" description="Disordered" evidence="1">
    <location>
        <begin position="18"/>
        <end position="93"/>
    </location>
</feature>
<dbReference type="AlphaFoldDB" id="A0A0K8UEI3"/>
<name>A0A0K8UEI3_BACLA</name>
<protein>
    <submittedName>
        <fullName evidence="2">Uncharacterized protein</fullName>
    </submittedName>
</protein>
<feature type="compositionally biased region" description="Basic residues" evidence="1">
    <location>
        <begin position="55"/>
        <end position="65"/>
    </location>
</feature>
<sequence>MSIREKLLMQKIKKREKMKKVLAEKKGKQSVKPSKKVESDEIDDDFSEAPEPLTKKAKVSKKKQQRQIEVVNSDSDSDSEGEPQQGKLSKRNCNFRSKKLMNFKANSKFLLNELMFKEIR</sequence>
<reference evidence="2" key="1">
    <citation type="submission" date="2015-06" db="EMBL/GenBank/DDBJ databases">
        <authorList>
            <person name="Hoefler B.C."/>
            <person name="Straight P.D."/>
        </authorList>
    </citation>
    <scope>NUCLEOTIDE SEQUENCE</scope>
</reference>
<dbReference type="EMBL" id="GDHF01027318">
    <property type="protein sequence ID" value="JAI24996.1"/>
    <property type="molecule type" value="Transcribed_RNA"/>
</dbReference>
<evidence type="ECO:0000313" key="2">
    <source>
        <dbReference type="EMBL" id="JAI24996.1"/>
    </source>
</evidence>